<accession>A0ACC0Y5J5</accession>
<gene>
    <name evidence="1" type="ORF">Pint_12695</name>
</gene>
<comment type="caution">
    <text evidence="1">The sequence shown here is derived from an EMBL/GenBank/DDBJ whole genome shotgun (WGS) entry which is preliminary data.</text>
</comment>
<reference evidence="2" key="1">
    <citation type="journal article" date="2023" name="G3 (Bethesda)">
        <title>Genome assembly and association tests identify interacting loci associated with vigor, precocity, and sex in interspecific pistachio rootstocks.</title>
        <authorList>
            <person name="Palmer W."/>
            <person name="Jacygrad E."/>
            <person name="Sagayaradj S."/>
            <person name="Cavanaugh K."/>
            <person name="Han R."/>
            <person name="Bertier L."/>
            <person name="Beede B."/>
            <person name="Kafkas S."/>
            <person name="Golino D."/>
            <person name="Preece J."/>
            <person name="Michelmore R."/>
        </authorList>
    </citation>
    <scope>NUCLEOTIDE SEQUENCE [LARGE SCALE GENOMIC DNA]</scope>
</reference>
<sequence>MACRIWSKTLMKGPFQKVGQTESSMEHYSATKRCQLYCRFSRSGGWLFLIPGQIMLQALKKTLELSDMAEPRIIGYLLTLLGLQKGNAFIVPNMVIKYYSLLENPSTTLMLSSYLSLNHKAEL</sequence>
<keyword evidence="2" id="KW-1185">Reference proteome</keyword>
<dbReference type="Proteomes" id="UP001163603">
    <property type="component" value="Chromosome 8"/>
</dbReference>
<proteinExistence type="predicted"/>
<evidence type="ECO:0000313" key="2">
    <source>
        <dbReference type="Proteomes" id="UP001163603"/>
    </source>
</evidence>
<dbReference type="EMBL" id="CM047743">
    <property type="protein sequence ID" value="KAJ0029793.1"/>
    <property type="molecule type" value="Genomic_DNA"/>
</dbReference>
<name>A0ACC0Y5J5_9ROSI</name>
<organism evidence="1 2">
    <name type="scientific">Pistacia integerrima</name>
    <dbReference type="NCBI Taxonomy" id="434235"/>
    <lineage>
        <taxon>Eukaryota</taxon>
        <taxon>Viridiplantae</taxon>
        <taxon>Streptophyta</taxon>
        <taxon>Embryophyta</taxon>
        <taxon>Tracheophyta</taxon>
        <taxon>Spermatophyta</taxon>
        <taxon>Magnoliopsida</taxon>
        <taxon>eudicotyledons</taxon>
        <taxon>Gunneridae</taxon>
        <taxon>Pentapetalae</taxon>
        <taxon>rosids</taxon>
        <taxon>malvids</taxon>
        <taxon>Sapindales</taxon>
        <taxon>Anacardiaceae</taxon>
        <taxon>Pistacia</taxon>
    </lineage>
</organism>
<protein>
    <submittedName>
        <fullName evidence="1">Uncharacterized protein</fullName>
    </submittedName>
</protein>
<evidence type="ECO:0000313" key="1">
    <source>
        <dbReference type="EMBL" id="KAJ0029793.1"/>
    </source>
</evidence>